<accession>W4K1V8</accession>
<dbReference type="KEGG" id="hir:HETIRDRAFT_147155"/>
<reference evidence="1 2" key="1">
    <citation type="journal article" date="2012" name="New Phytol.">
        <title>Insight into trade-off between wood decay and parasitism from the genome of a fungal forest pathogen.</title>
        <authorList>
            <person name="Olson A."/>
            <person name="Aerts A."/>
            <person name="Asiegbu F."/>
            <person name="Belbahri L."/>
            <person name="Bouzid O."/>
            <person name="Broberg A."/>
            <person name="Canback B."/>
            <person name="Coutinho P.M."/>
            <person name="Cullen D."/>
            <person name="Dalman K."/>
            <person name="Deflorio G."/>
            <person name="van Diepen L.T."/>
            <person name="Dunand C."/>
            <person name="Duplessis S."/>
            <person name="Durling M."/>
            <person name="Gonthier P."/>
            <person name="Grimwood J."/>
            <person name="Fossdal C.G."/>
            <person name="Hansson D."/>
            <person name="Henrissat B."/>
            <person name="Hietala A."/>
            <person name="Himmelstrand K."/>
            <person name="Hoffmeister D."/>
            <person name="Hogberg N."/>
            <person name="James T.Y."/>
            <person name="Karlsson M."/>
            <person name="Kohler A."/>
            <person name="Kues U."/>
            <person name="Lee Y.H."/>
            <person name="Lin Y.C."/>
            <person name="Lind M."/>
            <person name="Lindquist E."/>
            <person name="Lombard V."/>
            <person name="Lucas S."/>
            <person name="Lunden K."/>
            <person name="Morin E."/>
            <person name="Murat C."/>
            <person name="Park J."/>
            <person name="Raffaello T."/>
            <person name="Rouze P."/>
            <person name="Salamov A."/>
            <person name="Schmutz J."/>
            <person name="Solheim H."/>
            <person name="Stahlberg J."/>
            <person name="Velez H."/>
            <person name="de Vries R.P."/>
            <person name="Wiebenga A."/>
            <person name="Woodward S."/>
            <person name="Yakovlev I."/>
            <person name="Garbelotto M."/>
            <person name="Martin F."/>
            <person name="Grigoriev I.V."/>
            <person name="Stenlid J."/>
        </authorList>
    </citation>
    <scope>NUCLEOTIDE SEQUENCE [LARGE SCALE GENOMIC DNA]</scope>
    <source>
        <strain evidence="1 2">TC 32-1</strain>
    </source>
</reference>
<keyword evidence="2" id="KW-1185">Reference proteome</keyword>
<dbReference type="AlphaFoldDB" id="W4K1V8"/>
<dbReference type="RefSeq" id="XP_009548285.1">
    <property type="nucleotide sequence ID" value="XM_009549990.1"/>
</dbReference>
<protein>
    <submittedName>
        <fullName evidence="1">Uncharacterized protein</fullName>
    </submittedName>
</protein>
<gene>
    <name evidence="1" type="ORF">HETIRDRAFT_147155</name>
</gene>
<sequence length="124" mass="14894">MWLSQNWFIHCFGRLPLTKNLSLEGFNPWSAFSGLYEQDDKGLSKYDGDIHGSLFAPQLRRLEIRELDDYWRSWEWFTLGMTLEDRRDDQILMLESMKVRAPMIDDYLMDRLKEVVPNLVWESE</sequence>
<dbReference type="HOGENOM" id="CLU_2004225_0_0_1"/>
<dbReference type="InParanoid" id="W4K1V8"/>
<proteinExistence type="predicted"/>
<dbReference type="Proteomes" id="UP000030671">
    <property type="component" value="Unassembled WGS sequence"/>
</dbReference>
<organism evidence="1 2">
    <name type="scientific">Heterobasidion irregulare (strain TC 32-1)</name>
    <dbReference type="NCBI Taxonomy" id="747525"/>
    <lineage>
        <taxon>Eukaryota</taxon>
        <taxon>Fungi</taxon>
        <taxon>Dikarya</taxon>
        <taxon>Basidiomycota</taxon>
        <taxon>Agaricomycotina</taxon>
        <taxon>Agaricomycetes</taxon>
        <taxon>Russulales</taxon>
        <taxon>Bondarzewiaceae</taxon>
        <taxon>Heterobasidion</taxon>
        <taxon>Heterobasidion annosum species complex</taxon>
    </lineage>
</organism>
<evidence type="ECO:0000313" key="2">
    <source>
        <dbReference type="Proteomes" id="UP000030671"/>
    </source>
</evidence>
<dbReference type="GeneID" id="20667184"/>
<dbReference type="EMBL" id="KI925460">
    <property type="protein sequence ID" value="ETW79724.1"/>
    <property type="molecule type" value="Genomic_DNA"/>
</dbReference>
<evidence type="ECO:0000313" key="1">
    <source>
        <dbReference type="EMBL" id="ETW79724.1"/>
    </source>
</evidence>
<name>W4K1V8_HETIT</name>